<comment type="caution">
    <text evidence="2">The sequence shown here is derived from an EMBL/GenBank/DDBJ whole genome shotgun (WGS) entry which is preliminary data.</text>
</comment>
<accession>A0A9D2J375</accession>
<dbReference type="InterPro" id="IPR029062">
    <property type="entry name" value="Class_I_gatase-like"/>
</dbReference>
<dbReference type="PANTHER" id="PTHR40469">
    <property type="entry name" value="SECRETED GLYCOSYL HYDROLASE"/>
    <property type="match status" value="1"/>
</dbReference>
<dbReference type="PANTHER" id="PTHR40469:SF2">
    <property type="entry name" value="GALACTOSE-BINDING DOMAIN-LIKE SUPERFAMILY PROTEIN"/>
    <property type="match status" value="1"/>
</dbReference>
<feature type="domain" description="ThuA-like" evidence="1">
    <location>
        <begin position="81"/>
        <end position="218"/>
    </location>
</feature>
<protein>
    <submittedName>
        <fullName evidence="2">ThuA domain-containing protein</fullName>
    </submittedName>
</protein>
<reference evidence="2" key="1">
    <citation type="journal article" date="2021" name="PeerJ">
        <title>Extensive microbial diversity within the chicken gut microbiome revealed by metagenomics and culture.</title>
        <authorList>
            <person name="Gilroy R."/>
            <person name="Ravi A."/>
            <person name="Getino M."/>
            <person name="Pursley I."/>
            <person name="Horton D.L."/>
            <person name="Alikhan N.F."/>
            <person name="Baker D."/>
            <person name="Gharbi K."/>
            <person name="Hall N."/>
            <person name="Watson M."/>
            <person name="Adriaenssens E.M."/>
            <person name="Foster-Nyarko E."/>
            <person name="Jarju S."/>
            <person name="Secka A."/>
            <person name="Antonio M."/>
            <person name="Oren A."/>
            <person name="Chaudhuri R.R."/>
            <person name="La Ragione R."/>
            <person name="Hildebrand F."/>
            <person name="Pallen M.J."/>
        </authorList>
    </citation>
    <scope>NUCLEOTIDE SEQUENCE</scope>
    <source>
        <strain evidence="2">ChiGjej4B4-7305</strain>
    </source>
</reference>
<organism evidence="2 3">
    <name type="scientific">Candidatus Ruania gallistercoris</name>
    <dbReference type="NCBI Taxonomy" id="2838746"/>
    <lineage>
        <taxon>Bacteria</taxon>
        <taxon>Bacillati</taxon>
        <taxon>Actinomycetota</taxon>
        <taxon>Actinomycetes</taxon>
        <taxon>Micrococcales</taxon>
        <taxon>Ruaniaceae</taxon>
        <taxon>Ruania</taxon>
    </lineage>
</organism>
<reference evidence="2" key="2">
    <citation type="submission" date="2021-04" db="EMBL/GenBank/DDBJ databases">
        <authorList>
            <person name="Gilroy R."/>
        </authorList>
    </citation>
    <scope>NUCLEOTIDE SEQUENCE</scope>
    <source>
        <strain evidence="2">ChiGjej4B4-7305</strain>
    </source>
</reference>
<sequence length="223" mass="23669">MTAVVLSGAGRYADPWHDFAGTSARLAEELTALGLSAEVATLGEAEVPTGTVHLLVVNAGGGSTPRPVTDSAADQRAEAVAAWARTAVAGGVPVLVTHTGSNTFYDDDRWADLIGGRWIPGVSWHPPQEETTVQVSDPRHPITAGLSELAVTDERYCDLEVHPGNAVLVDHAEDGRRHPIVWARETGGVRVVHDALGHDPAAYDGADRRALLGREVDWLLDRG</sequence>
<dbReference type="SUPFAM" id="SSF52317">
    <property type="entry name" value="Class I glutamine amidotransferase-like"/>
    <property type="match status" value="1"/>
</dbReference>
<dbReference type="AlphaFoldDB" id="A0A9D2J375"/>
<dbReference type="Proteomes" id="UP000824037">
    <property type="component" value="Unassembled WGS sequence"/>
</dbReference>
<dbReference type="InterPro" id="IPR029010">
    <property type="entry name" value="ThuA-like"/>
</dbReference>
<dbReference type="Pfam" id="PF06283">
    <property type="entry name" value="ThuA"/>
    <property type="match status" value="1"/>
</dbReference>
<gene>
    <name evidence="2" type="ORF">H9815_03515</name>
</gene>
<evidence type="ECO:0000313" key="3">
    <source>
        <dbReference type="Proteomes" id="UP000824037"/>
    </source>
</evidence>
<evidence type="ECO:0000313" key="2">
    <source>
        <dbReference type="EMBL" id="HIZ34823.1"/>
    </source>
</evidence>
<dbReference type="Gene3D" id="3.40.50.880">
    <property type="match status" value="1"/>
</dbReference>
<dbReference type="EMBL" id="DXBY01000059">
    <property type="protein sequence ID" value="HIZ34823.1"/>
    <property type="molecule type" value="Genomic_DNA"/>
</dbReference>
<evidence type="ECO:0000259" key="1">
    <source>
        <dbReference type="Pfam" id="PF06283"/>
    </source>
</evidence>
<proteinExistence type="predicted"/>
<name>A0A9D2J375_9MICO</name>